<accession>A0A3E1YGZ0</accession>
<sequence>MFRLTKVAIGVISVALLFSACSKSNNPAPDTENKTKPAYILFTNEQDLGTAGYMSAYSKMPSGNLSNITSNTLQMKTAFGFTKFGNWIFNRTSIAGEAGIQKLEVNDNGKISGTGFIANGGMFHIVSSTVGYYFDPVKGTMLLQIFNPTTMQRTGEIDLSSLKITGVEYQAAGQHIIASKEGKLYVSITYGTLQRGGYGDDVVDYVKLAVIDIATNKLEKTIQYNGLKSLGWGASANKMWTLGDDGALYLYYTGFNEGITNSSIIRIKKNETDFDKTWILKADTYQEHSSIGISLVKNGKIYIQLPSVKLTADFGNLGTPIWNYYAIDISTLKQTKITGMPATRYVHSNEQGIVEIDGKIYLWMANANTKENGYYLLNESNNTAAPAFNVTDGGLVSGFFKLDN</sequence>
<dbReference type="AlphaFoldDB" id="A0A3E1YGZ0"/>
<gene>
    <name evidence="2" type="ORF">DVR12_02215</name>
</gene>
<dbReference type="InterPro" id="IPR011043">
    <property type="entry name" value="Gal_Oxase/kelch_b-propeller"/>
</dbReference>
<keyword evidence="1" id="KW-0732">Signal</keyword>
<feature type="chain" id="PRO_5017796633" description="DUF4374 domain-containing protein" evidence="1">
    <location>
        <begin position="23"/>
        <end position="404"/>
    </location>
</feature>
<dbReference type="RefSeq" id="WP_116973815.1">
    <property type="nucleotide sequence ID" value="NZ_QPMM01000001.1"/>
</dbReference>
<protein>
    <recommendedName>
        <fullName evidence="4">DUF4374 domain-containing protein</fullName>
    </recommendedName>
</protein>
<evidence type="ECO:0000256" key="1">
    <source>
        <dbReference type="SAM" id="SignalP"/>
    </source>
</evidence>
<dbReference type="OrthoDB" id="738440at2"/>
<dbReference type="EMBL" id="QPMM01000001">
    <property type="protein sequence ID" value="RFS26624.1"/>
    <property type="molecule type" value="Genomic_DNA"/>
</dbReference>
<organism evidence="2 3">
    <name type="scientific">Chitinophaga silvatica</name>
    <dbReference type="NCBI Taxonomy" id="2282649"/>
    <lineage>
        <taxon>Bacteria</taxon>
        <taxon>Pseudomonadati</taxon>
        <taxon>Bacteroidota</taxon>
        <taxon>Chitinophagia</taxon>
        <taxon>Chitinophagales</taxon>
        <taxon>Chitinophagaceae</taxon>
        <taxon>Chitinophaga</taxon>
    </lineage>
</organism>
<evidence type="ECO:0000313" key="2">
    <source>
        <dbReference type="EMBL" id="RFS26624.1"/>
    </source>
</evidence>
<dbReference type="PROSITE" id="PS51257">
    <property type="entry name" value="PROKAR_LIPOPROTEIN"/>
    <property type="match status" value="1"/>
</dbReference>
<evidence type="ECO:0008006" key="4">
    <source>
        <dbReference type="Google" id="ProtNLM"/>
    </source>
</evidence>
<dbReference type="Proteomes" id="UP000260644">
    <property type="component" value="Unassembled WGS sequence"/>
</dbReference>
<dbReference type="SUPFAM" id="SSF50965">
    <property type="entry name" value="Galactose oxidase, central domain"/>
    <property type="match status" value="1"/>
</dbReference>
<reference evidence="2 3" key="1">
    <citation type="submission" date="2018-07" db="EMBL/GenBank/DDBJ databases">
        <title>Chitinophaga K2CV101002-2 sp. nov., isolated from a monsoon evergreen broad-leaved forest soil.</title>
        <authorList>
            <person name="Lv Y."/>
        </authorList>
    </citation>
    <scope>NUCLEOTIDE SEQUENCE [LARGE SCALE GENOMIC DNA]</scope>
    <source>
        <strain evidence="2 3">GDMCC 1.1288</strain>
    </source>
</reference>
<proteinExistence type="predicted"/>
<name>A0A3E1YGZ0_9BACT</name>
<keyword evidence="3" id="KW-1185">Reference proteome</keyword>
<evidence type="ECO:0000313" key="3">
    <source>
        <dbReference type="Proteomes" id="UP000260644"/>
    </source>
</evidence>
<feature type="signal peptide" evidence="1">
    <location>
        <begin position="1"/>
        <end position="22"/>
    </location>
</feature>
<comment type="caution">
    <text evidence="2">The sequence shown here is derived from an EMBL/GenBank/DDBJ whole genome shotgun (WGS) entry which is preliminary data.</text>
</comment>